<evidence type="ECO:0000256" key="7">
    <source>
        <dbReference type="ARBA" id="ARBA00023125"/>
    </source>
</evidence>
<dbReference type="InterPro" id="IPR017985">
    <property type="entry name" value="MeTrfase_CN4_CS"/>
</dbReference>
<dbReference type="GO" id="GO:0003677">
    <property type="term" value="F:DNA binding"/>
    <property type="evidence" value="ECO:0007669"/>
    <property type="project" value="UniProtKB-KW"/>
</dbReference>
<evidence type="ECO:0000256" key="1">
    <source>
        <dbReference type="ARBA" id="ARBA00010203"/>
    </source>
</evidence>
<dbReference type="GO" id="GO:0008170">
    <property type="term" value="F:N-methyltransferase activity"/>
    <property type="evidence" value="ECO:0007669"/>
    <property type="project" value="InterPro"/>
</dbReference>
<dbReference type="EC" id="2.1.1.113" evidence="2"/>
<feature type="non-terminal residue" evidence="10">
    <location>
        <position position="147"/>
    </location>
</feature>
<keyword evidence="6" id="KW-0680">Restriction system</keyword>
<dbReference type="Pfam" id="PF01555">
    <property type="entry name" value="N6_N4_Mtase"/>
    <property type="match status" value="1"/>
</dbReference>
<evidence type="ECO:0000256" key="4">
    <source>
        <dbReference type="ARBA" id="ARBA00022679"/>
    </source>
</evidence>
<evidence type="ECO:0000256" key="3">
    <source>
        <dbReference type="ARBA" id="ARBA00022603"/>
    </source>
</evidence>
<feature type="domain" description="DNA methylase N-4/N-6" evidence="9">
    <location>
        <begin position="46"/>
        <end position="147"/>
    </location>
</feature>
<gene>
    <name evidence="10" type="ORF">S03H2_24510</name>
</gene>
<dbReference type="Gene3D" id="3.40.50.150">
    <property type="entry name" value="Vaccinia Virus protein VP39"/>
    <property type="match status" value="1"/>
</dbReference>
<keyword evidence="3" id="KW-0489">Methyltransferase</keyword>
<name>X1G2T6_9ZZZZ</name>
<comment type="similarity">
    <text evidence="1">Belongs to the N(4)/N(6)-methyltransferase family. N(4) subfamily.</text>
</comment>
<protein>
    <recommendedName>
        <fullName evidence="2">site-specific DNA-methyltransferase (cytosine-N(4)-specific)</fullName>
        <ecNumber evidence="2">2.1.1.113</ecNumber>
    </recommendedName>
</protein>
<dbReference type="EMBL" id="BARU01013634">
    <property type="protein sequence ID" value="GAH39100.1"/>
    <property type="molecule type" value="Genomic_DNA"/>
</dbReference>
<comment type="caution">
    <text evidence="10">The sequence shown here is derived from an EMBL/GenBank/DDBJ whole genome shotgun (WGS) entry which is preliminary data.</text>
</comment>
<evidence type="ECO:0000256" key="2">
    <source>
        <dbReference type="ARBA" id="ARBA00012185"/>
    </source>
</evidence>
<dbReference type="GO" id="GO:0015667">
    <property type="term" value="F:site-specific DNA-methyltransferase (cytosine-N4-specific) activity"/>
    <property type="evidence" value="ECO:0007669"/>
    <property type="project" value="UniProtKB-EC"/>
</dbReference>
<dbReference type="GO" id="GO:0032259">
    <property type="term" value="P:methylation"/>
    <property type="evidence" value="ECO:0007669"/>
    <property type="project" value="UniProtKB-KW"/>
</dbReference>
<dbReference type="InterPro" id="IPR001091">
    <property type="entry name" value="RM_Methyltransferase"/>
</dbReference>
<evidence type="ECO:0000256" key="8">
    <source>
        <dbReference type="ARBA" id="ARBA00049120"/>
    </source>
</evidence>
<keyword evidence="7" id="KW-0238">DNA-binding</keyword>
<sequence length="147" mass="17286">MTTQKKIISNSENYKIYSEFAKNRKVVLHHGDSLKFLKTIPDDSLNLIVTSPPYNIGKEYEEKTTLEAYLKNQEIIIRHLHNKLKSDGSVCWEVGNYVNNGEIYPLDIYFYDIFKSIGMKLRNRIVWHFGHGLHCKNRFSGRYETIL</sequence>
<dbReference type="GO" id="GO:0009307">
    <property type="term" value="P:DNA restriction-modification system"/>
    <property type="evidence" value="ECO:0007669"/>
    <property type="project" value="UniProtKB-KW"/>
</dbReference>
<evidence type="ECO:0000313" key="10">
    <source>
        <dbReference type="EMBL" id="GAH39100.1"/>
    </source>
</evidence>
<dbReference type="PRINTS" id="PR00508">
    <property type="entry name" value="S21N4MTFRASE"/>
</dbReference>
<evidence type="ECO:0000256" key="6">
    <source>
        <dbReference type="ARBA" id="ARBA00022747"/>
    </source>
</evidence>
<keyword evidence="5" id="KW-0949">S-adenosyl-L-methionine</keyword>
<dbReference type="InterPro" id="IPR029063">
    <property type="entry name" value="SAM-dependent_MTases_sf"/>
</dbReference>
<dbReference type="PROSITE" id="PS00093">
    <property type="entry name" value="N4_MTASE"/>
    <property type="match status" value="1"/>
</dbReference>
<organism evidence="10">
    <name type="scientific">marine sediment metagenome</name>
    <dbReference type="NCBI Taxonomy" id="412755"/>
    <lineage>
        <taxon>unclassified sequences</taxon>
        <taxon>metagenomes</taxon>
        <taxon>ecological metagenomes</taxon>
    </lineage>
</organism>
<dbReference type="AlphaFoldDB" id="X1G2T6"/>
<keyword evidence="4" id="KW-0808">Transferase</keyword>
<accession>X1G2T6</accession>
<comment type="catalytic activity">
    <reaction evidence="8">
        <text>a 2'-deoxycytidine in DNA + S-adenosyl-L-methionine = an N(4)-methyl-2'-deoxycytidine in DNA + S-adenosyl-L-homocysteine + H(+)</text>
        <dbReference type="Rhea" id="RHEA:16857"/>
        <dbReference type="Rhea" id="RHEA-COMP:11369"/>
        <dbReference type="Rhea" id="RHEA-COMP:13674"/>
        <dbReference type="ChEBI" id="CHEBI:15378"/>
        <dbReference type="ChEBI" id="CHEBI:57856"/>
        <dbReference type="ChEBI" id="CHEBI:59789"/>
        <dbReference type="ChEBI" id="CHEBI:85452"/>
        <dbReference type="ChEBI" id="CHEBI:137933"/>
        <dbReference type="EC" id="2.1.1.113"/>
    </reaction>
</comment>
<evidence type="ECO:0000259" key="9">
    <source>
        <dbReference type="Pfam" id="PF01555"/>
    </source>
</evidence>
<proteinExistence type="inferred from homology"/>
<reference evidence="10" key="1">
    <citation type="journal article" date="2014" name="Front. Microbiol.">
        <title>High frequency of phylogenetically diverse reductive dehalogenase-homologous genes in deep subseafloor sedimentary metagenomes.</title>
        <authorList>
            <person name="Kawai M."/>
            <person name="Futagami T."/>
            <person name="Toyoda A."/>
            <person name="Takaki Y."/>
            <person name="Nishi S."/>
            <person name="Hori S."/>
            <person name="Arai W."/>
            <person name="Tsubouchi T."/>
            <person name="Morono Y."/>
            <person name="Uchiyama I."/>
            <person name="Ito T."/>
            <person name="Fujiyama A."/>
            <person name="Inagaki F."/>
            <person name="Takami H."/>
        </authorList>
    </citation>
    <scope>NUCLEOTIDE SEQUENCE</scope>
    <source>
        <strain evidence="10">Expedition CK06-06</strain>
    </source>
</reference>
<evidence type="ECO:0000256" key="5">
    <source>
        <dbReference type="ARBA" id="ARBA00022691"/>
    </source>
</evidence>
<dbReference type="SUPFAM" id="SSF53335">
    <property type="entry name" value="S-adenosyl-L-methionine-dependent methyltransferases"/>
    <property type="match status" value="1"/>
</dbReference>
<dbReference type="InterPro" id="IPR002941">
    <property type="entry name" value="DNA_methylase_N4/N6"/>
</dbReference>